<gene>
    <name evidence="2" type="ORF">BJ322DRAFT_223118</name>
</gene>
<keyword evidence="3" id="KW-1185">Reference proteome</keyword>
<organism evidence="2 3">
    <name type="scientific">Thelephora terrestris</name>
    <dbReference type="NCBI Taxonomy" id="56493"/>
    <lineage>
        <taxon>Eukaryota</taxon>
        <taxon>Fungi</taxon>
        <taxon>Dikarya</taxon>
        <taxon>Basidiomycota</taxon>
        <taxon>Agaricomycotina</taxon>
        <taxon>Agaricomycetes</taxon>
        <taxon>Thelephorales</taxon>
        <taxon>Thelephoraceae</taxon>
        <taxon>Thelephora</taxon>
    </lineage>
</organism>
<proteinExistence type="predicted"/>
<protein>
    <submittedName>
        <fullName evidence="2">Uncharacterized protein</fullName>
    </submittedName>
</protein>
<name>A0A9P6H9S8_9AGAM</name>
<feature type="compositionally biased region" description="Low complexity" evidence="1">
    <location>
        <begin position="115"/>
        <end position="128"/>
    </location>
</feature>
<evidence type="ECO:0000256" key="1">
    <source>
        <dbReference type="SAM" id="MobiDB-lite"/>
    </source>
</evidence>
<feature type="region of interest" description="Disordered" evidence="1">
    <location>
        <begin position="1"/>
        <end position="22"/>
    </location>
</feature>
<reference evidence="2" key="2">
    <citation type="submission" date="2020-11" db="EMBL/GenBank/DDBJ databases">
        <authorList>
            <consortium name="DOE Joint Genome Institute"/>
            <person name="Kuo A."/>
            <person name="Miyauchi S."/>
            <person name="Kiss E."/>
            <person name="Drula E."/>
            <person name="Kohler A."/>
            <person name="Sanchez-Garcia M."/>
            <person name="Andreopoulos B."/>
            <person name="Barry K.W."/>
            <person name="Bonito G."/>
            <person name="Buee M."/>
            <person name="Carver A."/>
            <person name="Chen C."/>
            <person name="Cichocki N."/>
            <person name="Clum A."/>
            <person name="Culley D."/>
            <person name="Crous P.W."/>
            <person name="Fauchery L."/>
            <person name="Girlanda M."/>
            <person name="Hayes R."/>
            <person name="Keri Z."/>
            <person name="Labutti K."/>
            <person name="Lipzen A."/>
            <person name="Lombard V."/>
            <person name="Magnuson J."/>
            <person name="Maillard F."/>
            <person name="Morin E."/>
            <person name="Murat C."/>
            <person name="Nolan M."/>
            <person name="Ohm R."/>
            <person name="Pangilinan J."/>
            <person name="Pereira M."/>
            <person name="Perotto S."/>
            <person name="Peter M."/>
            <person name="Riley R."/>
            <person name="Sitrit Y."/>
            <person name="Stielow B."/>
            <person name="Szollosi G."/>
            <person name="Zifcakova L."/>
            <person name="Stursova M."/>
            <person name="Spatafora J.W."/>
            <person name="Tedersoo L."/>
            <person name="Vaario L.-M."/>
            <person name="Yamada A."/>
            <person name="Yan M."/>
            <person name="Wang P."/>
            <person name="Xu J."/>
            <person name="Bruns T."/>
            <person name="Baldrian P."/>
            <person name="Vilgalys R."/>
            <person name="Henrissat B."/>
            <person name="Grigoriev I.V."/>
            <person name="Hibbett D."/>
            <person name="Nagy L.G."/>
            <person name="Martin F.M."/>
        </authorList>
    </citation>
    <scope>NUCLEOTIDE SEQUENCE</scope>
    <source>
        <strain evidence="2">UH-Tt-Lm1</strain>
    </source>
</reference>
<accession>A0A9P6H9S8</accession>
<dbReference type="Proteomes" id="UP000736335">
    <property type="component" value="Unassembled WGS sequence"/>
</dbReference>
<feature type="region of interest" description="Disordered" evidence="1">
    <location>
        <begin position="94"/>
        <end position="141"/>
    </location>
</feature>
<evidence type="ECO:0000313" key="3">
    <source>
        <dbReference type="Proteomes" id="UP000736335"/>
    </source>
</evidence>
<dbReference type="AlphaFoldDB" id="A0A9P6H9S8"/>
<feature type="compositionally biased region" description="Basic and acidic residues" evidence="1">
    <location>
        <begin position="1"/>
        <end position="10"/>
    </location>
</feature>
<dbReference type="EMBL" id="WIUZ02000012">
    <property type="protein sequence ID" value="KAF9782484.1"/>
    <property type="molecule type" value="Genomic_DNA"/>
</dbReference>
<sequence>MFDERSDLLSHDAGPTISDFDNGFSYPTQEPFIYYFRHTMDVHQAILPESPKPSSSSRQNPALDTWDAISSWAHTPEMGTEEALGQLEIRRATPQSTAGYSHGPDHSPPIIYNETPHPSTAATTPALTDSQSDLFHSPTQEDTLPYAFDSLEHQGFCSQARSLSDAQNFSSHFSLEAAREGEFTLGGALEEQAQGSQAPNICVTEGPMPVTYVAPLRFSRATYNSLLQARAPIPAEVNIPPDNALYSFAALERRGCRPVISFTEIGAELLEITIDFDGSVSVLVKENFCRVPGCGYWAKNAGRVPRHRLTHFKDRGYECQNPYRRGTGAPHHLQCQLGPGQYVTRLDLFKKHFRASNCQGYTPAFANVKNLWHGPDSVDETCLLPFTKNVHVPFRLKTFRS</sequence>
<feature type="compositionally biased region" description="Polar residues" evidence="1">
    <location>
        <begin position="129"/>
        <end position="141"/>
    </location>
</feature>
<evidence type="ECO:0000313" key="2">
    <source>
        <dbReference type="EMBL" id="KAF9782484.1"/>
    </source>
</evidence>
<reference evidence="2" key="1">
    <citation type="journal article" date="2020" name="Nat. Commun.">
        <title>Large-scale genome sequencing of mycorrhizal fungi provides insights into the early evolution of symbiotic traits.</title>
        <authorList>
            <person name="Miyauchi S."/>
            <person name="Kiss E."/>
            <person name="Kuo A."/>
            <person name="Drula E."/>
            <person name="Kohler A."/>
            <person name="Sanchez-Garcia M."/>
            <person name="Morin E."/>
            <person name="Andreopoulos B."/>
            <person name="Barry K.W."/>
            <person name="Bonito G."/>
            <person name="Buee M."/>
            <person name="Carver A."/>
            <person name="Chen C."/>
            <person name="Cichocki N."/>
            <person name="Clum A."/>
            <person name="Culley D."/>
            <person name="Crous P.W."/>
            <person name="Fauchery L."/>
            <person name="Girlanda M."/>
            <person name="Hayes R.D."/>
            <person name="Keri Z."/>
            <person name="LaButti K."/>
            <person name="Lipzen A."/>
            <person name="Lombard V."/>
            <person name="Magnuson J."/>
            <person name="Maillard F."/>
            <person name="Murat C."/>
            <person name="Nolan M."/>
            <person name="Ohm R.A."/>
            <person name="Pangilinan J."/>
            <person name="Pereira M.F."/>
            <person name="Perotto S."/>
            <person name="Peter M."/>
            <person name="Pfister S."/>
            <person name="Riley R."/>
            <person name="Sitrit Y."/>
            <person name="Stielow J.B."/>
            <person name="Szollosi G."/>
            <person name="Zifcakova L."/>
            <person name="Stursova M."/>
            <person name="Spatafora J.W."/>
            <person name="Tedersoo L."/>
            <person name="Vaario L.M."/>
            <person name="Yamada A."/>
            <person name="Yan M."/>
            <person name="Wang P."/>
            <person name="Xu J."/>
            <person name="Bruns T."/>
            <person name="Baldrian P."/>
            <person name="Vilgalys R."/>
            <person name="Dunand C."/>
            <person name="Henrissat B."/>
            <person name="Grigoriev I.V."/>
            <person name="Hibbett D."/>
            <person name="Nagy L.G."/>
            <person name="Martin F.M."/>
        </authorList>
    </citation>
    <scope>NUCLEOTIDE SEQUENCE</scope>
    <source>
        <strain evidence="2">UH-Tt-Lm1</strain>
    </source>
</reference>
<comment type="caution">
    <text evidence="2">The sequence shown here is derived from an EMBL/GenBank/DDBJ whole genome shotgun (WGS) entry which is preliminary data.</text>
</comment>